<dbReference type="AlphaFoldDB" id="L8WI67"/>
<dbReference type="PANTHER" id="PTHR46334:SF1">
    <property type="entry name" value="COSTARS FAMILY PROTEIN ABRACL"/>
    <property type="match status" value="1"/>
</dbReference>
<gene>
    <name evidence="3" type="ORF">AG1IA_08349</name>
</gene>
<dbReference type="Pfam" id="PF14705">
    <property type="entry name" value="Costars"/>
    <property type="match status" value="1"/>
</dbReference>
<comment type="caution">
    <text evidence="3">The sequence shown here is derived from an EMBL/GenBank/DDBJ whole genome shotgun (WGS) entry which is preliminary data.</text>
</comment>
<protein>
    <recommendedName>
        <fullName evidence="2">Costars domain-containing protein</fullName>
    </recommendedName>
</protein>
<dbReference type="PANTHER" id="PTHR46334">
    <property type="entry name" value="COSTARS FAMILY PROTEIN ABRACL"/>
    <property type="match status" value="1"/>
</dbReference>
<name>L8WI67_THACA</name>
<evidence type="ECO:0000313" key="4">
    <source>
        <dbReference type="Proteomes" id="UP000011668"/>
    </source>
</evidence>
<evidence type="ECO:0000256" key="1">
    <source>
        <dbReference type="ARBA" id="ARBA00006126"/>
    </source>
</evidence>
<dbReference type="Gene3D" id="1.10.10.1540">
    <property type="entry name" value="Costar domain"/>
    <property type="match status" value="1"/>
</dbReference>
<comment type="similarity">
    <text evidence="1">Belongs to the costars family.</text>
</comment>
<evidence type="ECO:0000313" key="3">
    <source>
        <dbReference type="EMBL" id="ELU37620.1"/>
    </source>
</evidence>
<evidence type="ECO:0000259" key="2">
    <source>
        <dbReference type="SMART" id="SM01283"/>
    </source>
</evidence>
<feature type="domain" description="Costars" evidence="2">
    <location>
        <begin position="221"/>
        <end position="288"/>
    </location>
</feature>
<proteinExistence type="inferred from homology"/>
<dbReference type="HOGENOM" id="CLU_957062_0_0_1"/>
<accession>L8WI67</accession>
<dbReference type="GO" id="GO:0032970">
    <property type="term" value="P:regulation of actin filament-based process"/>
    <property type="evidence" value="ECO:0007669"/>
    <property type="project" value="TreeGrafter"/>
</dbReference>
<organism evidence="3 4">
    <name type="scientific">Thanatephorus cucumeris (strain AG1-IA)</name>
    <name type="common">Rice sheath blight fungus</name>
    <name type="synonym">Rhizoctonia solani</name>
    <dbReference type="NCBI Taxonomy" id="983506"/>
    <lineage>
        <taxon>Eukaryota</taxon>
        <taxon>Fungi</taxon>
        <taxon>Dikarya</taxon>
        <taxon>Basidiomycota</taxon>
        <taxon>Agaricomycotina</taxon>
        <taxon>Agaricomycetes</taxon>
        <taxon>Cantharellales</taxon>
        <taxon>Ceratobasidiaceae</taxon>
        <taxon>Rhizoctonia</taxon>
        <taxon>Rhizoctonia solani AG-1</taxon>
    </lineage>
</organism>
<dbReference type="OrthoDB" id="9871914at2759"/>
<dbReference type="SMART" id="SM01283">
    <property type="entry name" value="Costars"/>
    <property type="match status" value="1"/>
</dbReference>
<reference evidence="3 4" key="1">
    <citation type="journal article" date="2013" name="Nat. Commun.">
        <title>The evolution and pathogenic mechanisms of the rice sheath blight pathogen.</title>
        <authorList>
            <person name="Zheng A."/>
            <person name="Lin R."/>
            <person name="Xu L."/>
            <person name="Qin P."/>
            <person name="Tang C."/>
            <person name="Ai P."/>
            <person name="Zhang D."/>
            <person name="Liu Y."/>
            <person name="Sun Z."/>
            <person name="Feng H."/>
            <person name="Wang Y."/>
            <person name="Chen Y."/>
            <person name="Liang X."/>
            <person name="Fu R."/>
            <person name="Li Q."/>
            <person name="Zhang J."/>
            <person name="Yu X."/>
            <person name="Xie Z."/>
            <person name="Ding L."/>
            <person name="Guan P."/>
            <person name="Tang J."/>
            <person name="Liang Y."/>
            <person name="Wang S."/>
            <person name="Deng Q."/>
            <person name="Li S."/>
            <person name="Zhu J."/>
            <person name="Wang L."/>
            <person name="Liu H."/>
            <person name="Li P."/>
        </authorList>
    </citation>
    <scope>NUCLEOTIDE SEQUENCE [LARGE SCALE GENOMIC DNA]</scope>
    <source>
        <strain evidence="4">AG-1 IA</strain>
    </source>
</reference>
<dbReference type="EMBL" id="AFRT01002530">
    <property type="protein sequence ID" value="ELU37620.1"/>
    <property type="molecule type" value="Genomic_DNA"/>
</dbReference>
<dbReference type="Proteomes" id="UP000011668">
    <property type="component" value="Unassembled WGS sequence"/>
</dbReference>
<keyword evidence="4" id="KW-1185">Reference proteome</keyword>
<sequence length="291" mass="32659">MVNVLPWFEDIRTSCLRLIRVVNVSSFSSLHLCDLAPSSRSSSKVFIRLALYLMTFFAYAGTCYSEEHTPYAPYSTVYYLDSSGVHVGGFSDAFNDRIMLWLWLSSNRPNINVDVNTPDGDRDDGPNSLGPRLRLRAILLGFQSESQPISTYYLFLVTKVFGRLGFHQLEMDVLVAVAGAYIRHVPENMLTKLERVLSDYNHDTKRHQTCLVLTKKSSPSREIKRLGTKPADGQPGIAVVKFGKLVRDEKAIEALNGTLRAAKRKGVVTFEGQMLLQGAHDNIDVILLQDE</sequence>
<dbReference type="InterPro" id="IPR044302">
    <property type="entry name" value="Costars"/>
</dbReference>
<dbReference type="InterPro" id="IPR027817">
    <property type="entry name" value="Costars_dom"/>
</dbReference>
<dbReference type="InterPro" id="IPR038095">
    <property type="entry name" value="Costars_sf"/>
</dbReference>